<dbReference type="InterPro" id="IPR006311">
    <property type="entry name" value="TAT_signal"/>
</dbReference>
<dbReference type="Gene3D" id="1.25.40.20">
    <property type="entry name" value="Ankyrin repeat-containing domain"/>
    <property type="match status" value="1"/>
</dbReference>
<dbReference type="EMBL" id="CP074694">
    <property type="protein sequence ID" value="QVL31278.1"/>
    <property type="molecule type" value="Genomic_DNA"/>
</dbReference>
<keyword evidence="2" id="KW-1185">Reference proteome</keyword>
<organism evidence="1 2">
    <name type="scientific">Telmatocola sphagniphila</name>
    <dbReference type="NCBI Taxonomy" id="1123043"/>
    <lineage>
        <taxon>Bacteria</taxon>
        <taxon>Pseudomonadati</taxon>
        <taxon>Planctomycetota</taxon>
        <taxon>Planctomycetia</taxon>
        <taxon>Gemmatales</taxon>
        <taxon>Gemmataceae</taxon>
    </lineage>
</organism>
<dbReference type="RefSeq" id="WP_213495159.1">
    <property type="nucleotide sequence ID" value="NZ_CP074694.1"/>
</dbReference>
<evidence type="ECO:0000313" key="1">
    <source>
        <dbReference type="EMBL" id="QVL31278.1"/>
    </source>
</evidence>
<dbReference type="PROSITE" id="PS51318">
    <property type="entry name" value="TAT"/>
    <property type="match status" value="1"/>
</dbReference>
<dbReference type="AlphaFoldDB" id="A0A8E6B684"/>
<dbReference type="Proteomes" id="UP000676194">
    <property type="component" value="Chromosome"/>
</dbReference>
<sequence length="187" mass="20530">MDDLNRRAFLAAGAAAVTIPSLANAGEERDYPAPKYTPKRAKPSLKPQLVEDFVLFGHYDLEMVKKLLEKEPKLLNAAMDWGAGDWETALGGASHLGNHEIAEFLLSKGARIDIFAATSLGMLDVVKSMITIYPALIDAKGPHGIDLYMHARMGKDRAKLVLAYLQSVKPEPPKPEKKKEEPAKKPI</sequence>
<dbReference type="InterPro" id="IPR036770">
    <property type="entry name" value="Ankyrin_rpt-contain_sf"/>
</dbReference>
<dbReference type="KEGG" id="tsph:KIH39_20885"/>
<evidence type="ECO:0000313" key="2">
    <source>
        <dbReference type="Proteomes" id="UP000676194"/>
    </source>
</evidence>
<reference evidence="1" key="1">
    <citation type="submission" date="2021-05" db="EMBL/GenBank/DDBJ databases">
        <title>Complete genome sequence of the cellulolytic planctomycete Telmatocola sphagniphila SP2T and characterization of the first cellulase from planctomycetes.</title>
        <authorList>
            <person name="Rakitin A.L."/>
            <person name="Beletsky A.V."/>
            <person name="Naumoff D.G."/>
            <person name="Kulichevskaya I.S."/>
            <person name="Mardanov A.V."/>
            <person name="Ravin N.V."/>
            <person name="Dedysh S.N."/>
        </authorList>
    </citation>
    <scope>NUCLEOTIDE SEQUENCE</scope>
    <source>
        <strain evidence="1">SP2T</strain>
    </source>
</reference>
<proteinExistence type="predicted"/>
<accession>A0A8E6B684</accession>
<gene>
    <name evidence="1" type="ORF">KIH39_20885</name>
</gene>
<name>A0A8E6B684_9BACT</name>
<protein>
    <submittedName>
        <fullName evidence="1">Ankyrin repeat domain-containing protein</fullName>
    </submittedName>
</protein>
<dbReference type="SUPFAM" id="SSF48403">
    <property type="entry name" value="Ankyrin repeat"/>
    <property type="match status" value="1"/>
</dbReference>